<protein>
    <submittedName>
        <fullName evidence="9">Glycosyltransferase family 2 protein</fullName>
    </submittedName>
</protein>
<reference evidence="10" key="1">
    <citation type="journal article" date="2019" name="Int. J. Syst. Evol. Microbiol.">
        <title>The Global Catalogue of Microorganisms (GCM) 10K type strain sequencing project: providing services to taxonomists for standard genome sequencing and annotation.</title>
        <authorList>
            <consortium name="The Broad Institute Genomics Platform"/>
            <consortium name="The Broad Institute Genome Sequencing Center for Infectious Disease"/>
            <person name="Wu L."/>
            <person name="Ma J."/>
        </authorList>
    </citation>
    <scope>NUCLEOTIDE SEQUENCE [LARGE SCALE GENOMIC DNA]</scope>
    <source>
        <strain evidence="10">CCUG 51943</strain>
    </source>
</reference>
<organism evidence="9 10">
    <name type="scientific">Corynebacterium nasicanis</name>
    <dbReference type="NCBI Taxonomy" id="1448267"/>
    <lineage>
        <taxon>Bacteria</taxon>
        <taxon>Bacillati</taxon>
        <taxon>Actinomycetota</taxon>
        <taxon>Actinomycetes</taxon>
        <taxon>Mycobacteriales</taxon>
        <taxon>Corynebacteriaceae</taxon>
        <taxon>Corynebacterium</taxon>
    </lineage>
</organism>
<keyword evidence="6 7" id="KW-0472">Membrane</keyword>
<dbReference type="Proteomes" id="UP001596244">
    <property type="component" value="Unassembled WGS sequence"/>
</dbReference>
<dbReference type="EMBL" id="JBHSQE010000010">
    <property type="protein sequence ID" value="MFC6147721.1"/>
    <property type="molecule type" value="Genomic_DNA"/>
</dbReference>
<dbReference type="InterPro" id="IPR029044">
    <property type="entry name" value="Nucleotide-diphossugar_trans"/>
</dbReference>
<keyword evidence="5 7" id="KW-1133">Transmembrane helix</keyword>
<dbReference type="InterPro" id="IPR001173">
    <property type="entry name" value="Glyco_trans_2-like"/>
</dbReference>
<evidence type="ECO:0000256" key="1">
    <source>
        <dbReference type="ARBA" id="ARBA00004141"/>
    </source>
</evidence>
<evidence type="ECO:0000313" key="9">
    <source>
        <dbReference type="EMBL" id="MFC6147721.1"/>
    </source>
</evidence>
<feature type="transmembrane region" description="Helical" evidence="7">
    <location>
        <begin position="545"/>
        <end position="569"/>
    </location>
</feature>
<feature type="transmembrane region" description="Helical" evidence="7">
    <location>
        <begin position="70"/>
        <end position="90"/>
    </location>
</feature>
<feature type="transmembrane region" description="Helical" evidence="7">
    <location>
        <begin position="433"/>
        <end position="453"/>
    </location>
</feature>
<dbReference type="SUPFAM" id="SSF53448">
    <property type="entry name" value="Nucleotide-diphospho-sugar transferases"/>
    <property type="match status" value="1"/>
</dbReference>
<dbReference type="Gene3D" id="3.90.550.10">
    <property type="entry name" value="Spore Coat Polysaccharide Biosynthesis Protein SpsA, Chain A"/>
    <property type="match status" value="1"/>
</dbReference>
<dbReference type="Pfam" id="PF13632">
    <property type="entry name" value="Glyco_trans_2_3"/>
    <property type="match status" value="1"/>
</dbReference>
<keyword evidence="4 7" id="KW-0812">Transmembrane</keyword>
<feature type="domain" description="Glycosyltransferase 2-like" evidence="8">
    <location>
        <begin position="234"/>
        <end position="441"/>
    </location>
</feature>
<dbReference type="InterPro" id="IPR050321">
    <property type="entry name" value="Glycosyltr_2/OpgH_subfam"/>
</dbReference>
<accession>A0ABW1QGM9</accession>
<evidence type="ECO:0000256" key="5">
    <source>
        <dbReference type="ARBA" id="ARBA00022989"/>
    </source>
</evidence>
<evidence type="ECO:0000313" key="10">
    <source>
        <dbReference type="Proteomes" id="UP001596244"/>
    </source>
</evidence>
<keyword evidence="10" id="KW-1185">Reference proteome</keyword>
<dbReference type="PANTHER" id="PTHR43867:SF2">
    <property type="entry name" value="CELLULOSE SYNTHASE CATALYTIC SUBUNIT A [UDP-FORMING]"/>
    <property type="match status" value="1"/>
</dbReference>
<gene>
    <name evidence="9" type="ORF">ACFPUZ_13015</name>
</gene>
<comment type="caution">
    <text evidence="9">The sequence shown here is derived from an EMBL/GenBank/DDBJ whole genome shotgun (WGS) entry which is preliminary data.</text>
</comment>
<evidence type="ECO:0000256" key="3">
    <source>
        <dbReference type="ARBA" id="ARBA00022679"/>
    </source>
</evidence>
<keyword evidence="3" id="KW-0808">Transferase</keyword>
<evidence type="ECO:0000256" key="7">
    <source>
        <dbReference type="SAM" id="Phobius"/>
    </source>
</evidence>
<keyword evidence="2" id="KW-0328">Glycosyltransferase</keyword>
<feature type="transmembrane region" description="Helical" evidence="7">
    <location>
        <begin position="102"/>
        <end position="120"/>
    </location>
</feature>
<evidence type="ECO:0000256" key="4">
    <source>
        <dbReference type="ARBA" id="ARBA00022692"/>
    </source>
</evidence>
<feature type="transmembrane region" description="Helical" evidence="7">
    <location>
        <begin position="520"/>
        <end position="539"/>
    </location>
</feature>
<proteinExistence type="predicted"/>
<dbReference type="RefSeq" id="WP_377002364.1">
    <property type="nucleotide sequence ID" value="NZ_JBHSQE010000010.1"/>
</dbReference>
<comment type="subcellular location">
    <subcellularLocation>
        <location evidence="1">Membrane</location>
        <topology evidence="1">Multi-pass membrane protein</topology>
    </subcellularLocation>
</comment>
<name>A0ABW1QGM9_9CORY</name>
<dbReference type="PANTHER" id="PTHR43867">
    <property type="entry name" value="CELLULOSE SYNTHASE CATALYTIC SUBUNIT A [UDP-FORMING]"/>
    <property type="match status" value="1"/>
</dbReference>
<evidence type="ECO:0000256" key="6">
    <source>
        <dbReference type="ARBA" id="ARBA00023136"/>
    </source>
</evidence>
<sequence>MSRHSLQVQQSRALAEERRALAAEIRSLSGGCVADIAPSGPVLARQPARQIRNAPAELFEAALSPRQQRFLDLMVVLWWSLIIVFGVWWFQPQHVGTTFGLVSNSIVVWFMLLIPAGYVFRMRGLRRVRRDLPLPDARVAMITTRAPSEPFSEVRPTLEAMLSQDTTFPYDVWLADEAPTDEILAWCTAHGVQVSTREGVEAYHRDEWPRRTRCKEGNLAYFYDTHGYDNYEIVAQFDCDHIPAPDYLEAILRPFSHPDVGYVAAPSMCDLNRAESWSGRGRLYAEAHIHGPFQLSHNGGLTPTCIGSHYAVRTSALARAGGLGPELAEDFSTSYVIRLTGADGVFAIDARAHGQGPPTFAAMVTQEFQWTRSLVVLFLGLVSRTLPVFHPRLRFRFSYALLFSSLVGVMAAAGFLIAPLAVVLDQQWMRMNFLMFLLLTFLVTLPLVGVTWIQRRAGLLRPNDVPLINWESGVFQLVRWPYLLQGALAGVRQVLTRKQVQFRVTPKGDTGLTPMSVKVIVPYVVLALVLTGIGGWGTVTDRALGYAGLTLLGAVTYGFLSFFIPWMHLRELPLGVGTRAERIAAVRTPLLLGVGVFLLSLAALALFVSVFFGGYQWIV</sequence>
<feature type="transmembrane region" description="Helical" evidence="7">
    <location>
        <begin position="399"/>
        <end position="421"/>
    </location>
</feature>
<evidence type="ECO:0000259" key="8">
    <source>
        <dbReference type="Pfam" id="PF13632"/>
    </source>
</evidence>
<feature type="transmembrane region" description="Helical" evidence="7">
    <location>
        <begin position="590"/>
        <end position="618"/>
    </location>
</feature>
<evidence type="ECO:0000256" key="2">
    <source>
        <dbReference type="ARBA" id="ARBA00022676"/>
    </source>
</evidence>